<protein>
    <submittedName>
        <fullName evidence="5">Acyl--CoA ligase</fullName>
    </submittedName>
</protein>
<comment type="caution">
    <text evidence="5">The sequence shown here is derived from an EMBL/GenBank/DDBJ whole genome shotgun (WGS) entry which is preliminary data.</text>
</comment>
<dbReference type="PANTHER" id="PTHR43201:SF5">
    <property type="entry name" value="MEDIUM-CHAIN ACYL-COA LIGASE ACSF2, MITOCHONDRIAL"/>
    <property type="match status" value="1"/>
</dbReference>
<evidence type="ECO:0000259" key="4">
    <source>
        <dbReference type="Pfam" id="PF13193"/>
    </source>
</evidence>
<dbReference type="GO" id="GO:0031956">
    <property type="term" value="F:medium-chain fatty acid-CoA ligase activity"/>
    <property type="evidence" value="ECO:0007669"/>
    <property type="project" value="TreeGrafter"/>
</dbReference>
<sequence length="485" mass="51473">MTAASFAERVEQALHEHAEHGRVALSGTFGQVSYRDLAERVARAAATIHSWDLPHASVLGIAAPKSPEGVAAFLGALRAGVCASFLEPRLGPRATEERMRLFGIERVLVGGTGDFSVPDAAARPLDELFSASHRSSPLPYPANGNHAMMLFTSGSTGQPKAIKLTHANLRANADGVLERTALGPDDRLLHLMPVHHTNGVNNQLIAPLLAGSEITLVERFDAAALPAQLAQHDPTIVTGVPTMYLRALEHLPDDYRPRRLRFLRCGSAPITPEQQARIEAAFDVPLVLSYGLSEATCTSTMNPPGLARPGSVGTALAGQRIGIFAPGGDTLLGTGKEGEVRIAGPTLMSGYVGGEDNPVRDGWLHTGDLGRLDAEGYLTISGRIKDVIIRGGENLAPGAIEAVLARHSGVAHCAVVGAEHPDLGQVPHAYVVPAGDSDPPSENELREHVRAELSRAYVPERVSLLTELPLNPVGKIDRAALRRRS</sequence>
<dbReference type="PROSITE" id="PS00455">
    <property type="entry name" value="AMP_BINDING"/>
    <property type="match status" value="1"/>
</dbReference>
<dbReference type="InterPro" id="IPR000873">
    <property type="entry name" value="AMP-dep_synth/lig_dom"/>
</dbReference>
<gene>
    <name evidence="5" type="ORF">JHE00_26065</name>
</gene>
<dbReference type="Pfam" id="PF00501">
    <property type="entry name" value="AMP-binding"/>
    <property type="match status" value="1"/>
</dbReference>
<evidence type="ECO:0000313" key="5">
    <source>
        <dbReference type="EMBL" id="MBK1787809.1"/>
    </source>
</evidence>
<feature type="domain" description="AMP-binding enzyme C-terminal" evidence="4">
    <location>
        <begin position="400"/>
        <end position="475"/>
    </location>
</feature>
<dbReference type="AlphaFoldDB" id="A0A934V7K9"/>
<keyword evidence="2 5" id="KW-0436">Ligase</keyword>
<dbReference type="Proteomes" id="UP000635245">
    <property type="component" value="Unassembled WGS sequence"/>
</dbReference>
<dbReference type="PANTHER" id="PTHR43201">
    <property type="entry name" value="ACYL-COA SYNTHETASE"/>
    <property type="match status" value="1"/>
</dbReference>
<name>A0A934V7K9_9PSEU</name>
<feature type="domain" description="AMP-dependent synthetase/ligase" evidence="3">
    <location>
        <begin position="19"/>
        <end position="351"/>
    </location>
</feature>
<dbReference type="InterPro" id="IPR025110">
    <property type="entry name" value="AMP-bd_C"/>
</dbReference>
<dbReference type="Gene3D" id="3.40.50.12780">
    <property type="entry name" value="N-terminal domain of ligase-like"/>
    <property type="match status" value="1"/>
</dbReference>
<dbReference type="Gene3D" id="3.30.300.30">
    <property type="match status" value="1"/>
</dbReference>
<comment type="similarity">
    <text evidence="1">Belongs to the ATP-dependent AMP-binding enzyme family.</text>
</comment>
<proteinExistence type="inferred from homology"/>
<dbReference type="InterPro" id="IPR042099">
    <property type="entry name" value="ANL_N_sf"/>
</dbReference>
<reference evidence="5" key="1">
    <citation type="submission" date="2020-12" db="EMBL/GenBank/DDBJ databases">
        <title>Prauserella sp. ASG 168, a novel actinomycete isolated from cave rock.</title>
        <authorList>
            <person name="Suriyachadkun C."/>
        </authorList>
    </citation>
    <scope>NUCLEOTIDE SEQUENCE</scope>
    <source>
        <strain evidence="5">ASG 168</strain>
    </source>
</reference>
<evidence type="ECO:0000256" key="1">
    <source>
        <dbReference type="ARBA" id="ARBA00006432"/>
    </source>
</evidence>
<dbReference type="SUPFAM" id="SSF56801">
    <property type="entry name" value="Acetyl-CoA synthetase-like"/>
    <property type="match status" value="1"/>
</dbReference>
<dbReference type="Pfam" id="PF13193">
    <property type="entry name" value="AMP-binding_C"/>
    <property type="match status" value="1"/>
</dbReference>
<dbReference type="InterPro" id="IPR045851">
    <property type="entry name" value="AMP-bd_C_sf"/>
</dbReference>
<keyword evidence="6" id="KW-1185">Reference proteome</keyword>
<dbReference type="EMBL" id="JAENJH010000008">
    <property type="protein sequence ID" value="MBK1787809.1"/>
    <property type="molecule type" value="Genomic_DNA"/>
</dbReference>
<evidence type="ECO:0000313" key="6">
    <source>
        <dbReference type="Proteomes" id="UP000635245"/>
    </source>
</evidence>
<evidence type="ECO:0000259" key="3">
    <source>
        <dbReference type="Pfam" id="PF00501"/>
    </source>
</evidence>
<evidence type="ECO:0000256" key="2">
    <source>
        <dbReference type="ARBA" id="ARBA00022598"/>
    </source>
</evidence>
<dbReference type="InterPro" id="IPR020845">
    <property type="entry name" value="AMP-binding_CS"/>
</dbReference>
<organism evidence="5 6">
    <name type="scientific">Prauserella cavernicola</name>
    <dbReference type="NCBI Taxonomy" id="2800127"/>
    <lineage>
        <taxon>Bacteria</taxon>
        <taxon>Bacillati</taxon>
        <taxon>Actinomycetota</taxon>
        <taxon>Actinomycetes</taxon>
        <taxon>Pseudonocardiales</taxon>
        <taxon>Pseudonocardiaceae</taxon>
        <taxon>Prauserella</taxon>
    </lineage>
</organism>
<dbReference type="GO" id="GO:0006631">
    <property type="term" value="P:fatty acid metabolic process"/>
    <property type="evidence" value="ECO:0007669"/>
    <property type="project" value="TreeGrafter"/>
</dbReference>
<accession>A0A934V7K9</accession>
<dbReference type="RefSeq" id="WP_200322876.1">
    <property type="nucleotide sequence ID" value="NZ_JAENJH010000008.1"/>
</dbReference>